<sequence length="176" mass="17840">MTEQTSAAPHSEPLPESPGQLPERSRIVQEHVHAAGISSLVRELPDSARTAVEAAAALDCEVGAIGSSLLFLADGEPLLVMTSGRHRVDVAVLADSVGAASITMAPAALVREVTGQAIGGVAPVGHPAPVRTVVDAALRDYGVLWTAGGTPHTVMPMTFDELVALTGGAVVAVAAD</sequence>
<dbReference type="RefSeq" id="WP_345185580.1">
    <property type="nucleotide sequence ID" value="NZ_BAABGP010000008.1"/>
</dbReference>
<dbReference type="InterPro" id="IPR036754">
    <property type="entry name" value="YbaK/aa-tRNA-synt-asso_dom_sf"/>
</dbReference>
<evidence type="ECO:0000313" key="3">
    <source>
        <dbReference type="EMBL" id="GAA4483099.1"/>
    </source>
</evidence>
<gene>
    <name evidence="3" type="ORF">GCM10023171_14090</name>
</gene>
<proteinExistence type="predicted"/>
<comment type="caution">
    <text evidence="3">The sequence shown here is derived from an EMBL/GenBank/DDBJ whole genome shotgun (WGS) entry which is preliminary data.</text>
</comment>
<protein>
    <submittedName>
        <fullName evidence="3">YbaK/EbsC family protein</fullName>
    </submittedName>
</protein>
<dbReference type="Gene3D" id="3.90.960.10">
    <property type="entry name" value="YbaK/aminoacyl-tRNA synthetase-associated domain"/>
    <property type="match status" value="1"/>
</dbReference>
<name>A0ABP8PAL9_9MICO</name>
<reference evidence="4" key="1">
    <citation type="journal article" date="2019" name="Int. J. Syst. Evol. Microbiol.">
        <title>The Global Catalogue of Microorganisms (GCM) 10K type strain sequencing project: providing services to taxonomists for standard genome sequencing and annotation.</title>
        <authorList>
            <consortium name="The Broad Institute Genomics Platform"/>
            <consortium name="The Broad Institute Genome Sequencing Center for Infectious Disease"/>
            <person name="Wu L."/>
            <person name="Ma J."/>
        </authorList>
    </citation>
    <scope>NUCLEOTIDE SEQUENCE [LARGE SCALE GENOMIC DNA]</scope>
    <source>
        <strain evidence="4">JCM 17839</strain>
    </source>
</reference>
<feature type="region of interest" description="Disordered" evidence="1">
    <location>
        <begin position="1"/>
        <end position="22"/>
    </location>
</feature>
<evidence type="ECO:0000256" key="1">
    <source>
        <dbReference type="SAM" id="MobiDB-lite"/>
    </source>
</evidence>
<evidence type="ECO:0000259" key="2">
    <source>
        <dbReference type="Pfam" id="PF04073"/>
    </source>
</evidence>
<dbReference type="PANTHER" id="PTHR30411">
    <property type="entry name" value="CYTOPLASMIC PROTEIN"/>
    <property type="match status" value="1"/>
</dbReference>
<evidence type="ECO:0000313" key="4">
    <source>
        <dbReference type="Proteomes" id="UP001500731"/>
    </source>
</evidence>
<dbReference type="PANTHER" id="PTHR30411:SF1">
    <property type="entry name" value="CYTOPLASMIC PROTEIN"/>
    <property type="match status" value="1"/>
</dbReference>
<keyword evidence="4" id="KW-1185">Reference proteome</keyword>
<dbReference type="CDD" id="cd04333">
    <property type="entry name" value="ProX_deacylase"/>
    <property type="match status" value="1"/>
</dbReference>
<dbReference type="InterPro" id="IPR007214">
    <property type="entry name" value="YbaK/aa-tRNA-synth-assoc-dom"/>
</dbReference>
<dbReference type="EMBL" id="BAABGP010000008">
    <property type="protein sequence ID" value="GAA4483099.1"/>
    <property type="molecule type" value="Genomic_DNA"/>
</dbReference>
<feature type="domain" description="YbaK/aminoacyl-tRNA synthetase-associated" evidence="2">
    <location>
        <begin position="47"/>
        <end position="163"/>
    </location>
</feature>
<organism evidence="3 4">
    <name type="scientific">Microbacterium panaciterrae</name>
    <dbReference type="NCBI Taxonomy" id="985759"/>
    <lineage>
        <taxon>Bacteria</taxon>
        <taxon>Bacillati</taxon>
        <taxon>Actinomycetota</taxon>
        <taxon>Actinomycetes</taxon>
        <taxon>Micrococcales</taxon>
        <taxon>Microbacteriaceae</taxon>
        <taxon>Microbacterium</taxon>
    </lineage>
</organism>
<accession>A0ABP8PAL9</accession>
<dbReference type="Pfam" id="PF04073">
    <property type="entry name" value="tRNA_edit"/>
    <property type="match status" value="1"/>
</dbReference>
<dbReference type="SUPFAM" id="SSF55826">
    <property type="entry name" value="YbaK/ProRS associated domain"/>
    <property type="match status" value="1"/>
</dbReference>
<dbReference type="Proteomes" id="UP001500731">
    <property type="component" value="Unassembled WGS sequence"/>
</dbReference>